<accession>A0A512DHR6</accession>
<dbReference type="InterPro" id="IPR050864">
    <property type="entry name" value="Bacterial_PTS_Sugar_Transport"/>
</dbReference>
<evidence type="ECO:0000256" key="1">
    <source>
        <dbReference type="ARBA" id="ARBA00001401"/>
    </source>
</evidence>
<evidence type="ECO:0000256" key="4">
    <source>
        <dbReference type="ARBA" id="ARBA00022448"/>
    </source>
</evidence>
<dbReference type="SUPFAM" id="SSF52794">
    <property type="entry name" value="PTS system IIB component-like"/>
    <property type="match status" value="2"/>
</dbReference>
<sequence>MKKVVAVTGSMTSAAHTAMAAEALEATADMLGYDIRVERRGPSGTSDLLSEGEIRNADVVILATDQPDDQGRFRGKTIHRATPGEAIRHTAKLLRDAVGDKGIGPVAELAPRRSVQPDSLPPREERRVAAVQAPAPAAPAALPSEPTLPAAAPAAKRIVAVTSCPTGIAHTFMAAEALTKAARALGHEIRVETQGSVGSGNTLTPAEIDAADIVIIAADTNVALDRFRHKRIYSTSTGKALKGGKQVVAAAFDEASALDAGAAAEPGTGRNLAGEVERLKAERSAQRTGPYKHLMTGVSYTIPVVVAGGLAIALSFMFGIDAAKEPGSLAAALMQIGGQSAFALMVPVLSGFIAFSIADRPGLAPGLIGGMLANQIGAGFLGGLASGFLAGYIALYLRNWIRLPQNLEGLKPVLIIPLLASVAVGLLMIYVVGTPIAAVLSALTGWLSGMTSANAVLLGLLLGGMMAVDMGGPVNKSAYTFAVGLLASEAYLPMAAVMAAGMTPPLGLALATVIAKNRFTRDERDAGKAAAVLGLSFITEGAIPFAAKDPLRVIPPGIAGSAVAGGLSMLFGCMLRAPHGGVFVLGIPNAVTNVGLYALAIAAGTLVTTVLVIVMKRPVAAETALEAGAS</sequence>
<comment type="catalytic activity">
    <reaction evidence="1">
        <text>D-fructose(out) + N(pros)-phospho-L-histidyl-[protein] = D-fructose 1-phosphate(in) + L-histidyl-[protein]</text>
        <dbReference type="Rhea" id="RHEA:49252"/>
        <dbReference type="Rhea" id="RHEA-COMP:9745"/>
        <dbReference type="Rhea" id="RHEA-COMP:9746"/>
        <dbReference type="ChEBI" id="CHEBI:29979"/>
        <dbReference type="ChEBI" id="CHEBI:37721"/>
        <dbReference type="ChEBI" id="CHEBI:58674"/>
        <dbReference type="ChEBI" id="CHEBI:64837"/>
        <dbReference type="EC" id="2.7.1.202"/>
    </reaction>
</comment>
<dbReference type="GO" id="GO:0005886">
    <property type="term" value="C:plasma membrane"/>
    <property type="evidence" value="ECO:0007669"/>
    <property type="project" value="UniProtKB-SubCell"/>
</dbReference>
<evidence type="ECO:0000256" key="5">
    <source>
        <dbReference type="ARBA" id="ARBA00022475"/>
    </source>
</evidence>
<dbReference type="InterPro" id="IPR036095">
    <property type="entry name" value="PTS_EIIB-like_sf"/>
</dbReference>
<evidence type="ECO:0000256" key="2">
    <source>
        <dbReference type="ARBA" id="ARBA00004429"/>
    </source>
</evidence>
<keyword evidence="15" id="KW-0732">Signal</keyword>
<keyword evidence="11" id="KW-0418">Kinase</keyword>
<dbReference type="RefSeq" id="WP_044431226.1">
    <property type="nucleotide sequence ID" value="NZ_BJYZ01000001.1"/>
</dbReference>
<dbReference type="PANTHER" id="PTHR30505">
    <property type="entry name" value="FRUCTOSE-LIKE PERMEASE"/>
    <property type="match status" value="1"/>
</dbReference>
<keyword evidence="8" id="KW-0808">Transferase</keyword>
<dbReference type="FunFam" id="3.40.50.2300:FF:000014">
    <property type="entry name" value="PTS system fructose-like transporter subunit IIB"/>
    <property type="match status" value="1"/>
</dbReference>
<keyword evidence="12 14" id="KW-1133">Transmembrane helix</keyword>
<dbReference type="InterPro" id="IPR013014">
    <property type="entry name" value="PTS_EIIC_2"/>
</dbReference>
<feature type="domain" description="PTS EIIB type-2" evidence="16">
    <location>
        <begin position="158"/>
        <end position="253"/>
    </location>
</feature>
<dbReference type="OrthoDB" id="9782569at2"/>
<dbReference type="InterPro" id="IPR003501">
    <property type="entry name" value="PTS_EIIB_2/3"/>
</dbReference>
<evidence type="ECO:0000256" key="6">
    <source>
        <dbReference type="ARBA" id="ARBA00022553"/>
    </source>
</evidence>
<keyword evidence="19" id="KW-1185">Reference proteome</keyword>
<organism evidence="18 19">
    <name type="scientific">Skermanella aerolata</name>
    <dbReference type="NCBI Taxonomy" id="393310"/>
    <lineage>
        <taxon>Bacteria</taxon>
        <taxon>Pseudomonadati</taxon>
        <taxon>Pseudomonadota</taxon>
        <taxon>Alphaproteobacteria</taxon>
        <taxon>Rhodospirillales</taxon>
        <taxon>Azospirillaceae</taxon>
        <taxon>Skermanella</taxon>
    </lineage>
</organism>
<evidence type="ECO:0000256" key="3">
    <source>
        <dbReference type="ARBA" id="ARBA00012799"/>
    </source>
</evidence>
<dbReference type="AlphaFoldDB" id="A0A512DHR6"/>
<keyword evidence="4" id="KW-0813">Transport</keyword>
<evidence type="ECO:0000256" key="11">
    <source>
        <dbReference type="ARBA" id="ARBA00022777"/>
    </source>
</evidence>
<feature type="domain" description="PTS EIIC type-2" evidence="17">
    <location>
        <begin position="290"/>
        <end position="625"/>
    </location>
</feature>
<feature type="transmembrane region" description="Helical" evidence="14">
    <location>
        <begin position="341"/>
        <end position="358"/>
    </location>
</feature>
<evidence type="ECO:0000259" key="17">
    <source>
        <dbReference type="PROSITE" id="PS51104"/>
    </source>
</evidence>
<evidence type="ECO:0000256" key="13">
    <source>
        <dbReference type="ARBA" id="ARBA00023136"/>
    </source>
</evidence>
<dbReference type="GO" id="GO:0009401">
    <property type="term" value="P:phosphoenolpyruvate-dependent sugar phosphotransferase system"/>
    <property type="evidence" value="ECO:0007669"/>
    <property type="project" value="UniProtKB-KW"/>
</dbReference>
<dbReference type="GO" id="GO:0022877">
    <property type="term" value="F:protein-N(PI)-phosphohistidine-fructose phosphotransferase system transporter activity"/>
    <property type="evidence" value="ECO:0007669"/>
    <property type="project" value="InterPro"/>
</dbReference>
<dbReference type="Pfam" id="PF02302">
    <property type="entry name" value="PTS_IIB"/>
    <property type="match status" value="2"/>
</dbReference>
<gene>
    <name evidence="18" type="ORF">SAE02_01510</name>
</gene>
<dbReference type="GO" id="GO:0005351">
    <property type="term" value="F:carbohydrate:proton symporter activity"/>
    <property type="evidence" value="ECO:0007669"/>
    <property type="project" value="InterPro"/>
</dbReference>
<dbReference type="GO" id="GO:0090563">
    <property type="term" value="F:protein-phosphocysteine-sugar phosphotransferase activity"/>
    <property type="evidence" value="ECO:0007669"/>
    <property type="project" value="TreeGrafter"/>
</dbReference>
<dbReference type="InterPro" id="IPR013011">
    <property type="entry name" value="PTS_EIIB_2"/>
</dbReference>
<dbReference type="NCBIfam" id="NF007783">
    <property type="entry name" value="PRK10474.1"/>
    <property type="match status" value="2"/>
</dbReference>
<dbReference type="InterPro" id="IPR006327">
    <property type="entry name" value="PTS_IIC_fruc"/>
</dbReference>
<dbReference type="Proteomes" id="UP000321523">
    <property type="component" value="Unassembled WGS sequence"/>
</dbReference>
<dbReference type="InterPro" id="IPR003353">
    <property type="entry name" value="PTS_IIB_fruc"/>
</dbReference>
<dbReference type="EMBL" id="BJYZ01000001">
    <property type="protein sequence ID" value="GEO36003.1"/>
    <property type="molecule type" value="Genomic_DNA"/>
</dbReference>
<comment type="caution">
    <text evidence="18">The sequence shown here is derived from an EMBL/GenBank/DDBJ whole genome shotgun (WGS) entry which is preliminary data.</text>
</comment>
<dbReference type="GO" id="GO:0016301">
    <property type="term" value="F:kinase activity"/>
    <property type="evidence" value="ECO:0007669"/>
    <property type="project" value="UniProtKB-KW"/>
</dbReference>
<dbReference type="PANTHER" id="PTHR30505:SF0">
    <property type="entry name" value="FRUCTOSE-LIKE PTS SYSTEM EIIBC COMPONENT-RELATED"/>
    <property type="match status" value="1"/>
</dbReference>
<evidence type="ECO:0000256" key="9">
    <source>
        <dbReference type="ARBA" id="ARBA00022683"/>
    </source>
</evidence>
<feature type="transmembrane region" description="Helical" evidence="14">
    <location>
        <begin position="300"/>
        <end position="320"/>
    </location>
</feature>
<feature type="signal peptide" evidence="15">
    <location>
        <begin position="1"/>
        <end position="20"/>
    </location>
</feature>
<keyword evidence="9" id="KW-0598">Phosphotransferase system</keyword>
<evidence type="ECO:0000256" key="12">
    <source>
        <dbReference type="ARBA" id="ARBA00022989"/>
    </source>
</evidence>
<feature type="transmembrane region" description="Helical" evidence="14">
    <location>
        <begin position="558"/>
        <end position="577"/>
    </location>
</feature>
<dbReference type="NCBIfam" id="TIGR01427">
    <property type="entry name" value="PTS_IIC_fructo"/>
    <property type="match status" value="1"/>
</dbReference>
<comment type="subcellular location">
    <subcellularLocation>
        <location evidence="2">Cell inner membrane</location>
        <topology evidence="2">Multi-pass membrane protein</topology>
    </subcellularLocation>
</comment>
<evidence type="ECO:0000256" key="10">
    <source>
        <dbReference type="ARBA" id="ARBA00022692"/>
    </source>
</evidence>
<keyword evidence="5" id="KW-1003">Cell membrane</keyword>
<keyword evidence="7" id="KW-0762">Sugar transport</keyword>
<feature type="transmembrane region" description="Helical" evidence="14">
    <location>
        <begin position="413"/>
        <end position="440"/>
    </location>
</feature>
<reference evidence="18 19" key="1">
    <citation type="submission" date="2019-07" db="EMBL/GenBank/DDBJ databases">
        <title>Whole genome shotgun sequence of Skermanella aerolata NBRC 106429.</title>
        <authorList>
            <person name="Hosoyama A."/>
            <person name="Uohara A."/>
            <person name="Ohji S."/>
            <person name="Ichikawa N."/>
        </authorList>
    </citation>
    <scope>NUCLEOTIDE SEQUENCE [LARGE SCALE GENOMIC DNA]</scope>
    <source>
        <strain evidence="18 19">NBRC 106429</strain>
    </source>
</reference>
<feature type="transmembrane region" description="Helical" evidence="14">
    <location>
        <begin position="378"/>
        <end position="401"/>
    </location>
</feature>
<dbReference type="PROSITE" id="PS51099">
    <property type="entry name" value="PTS_EIIB_TYPE_2"/>
    <property type="match status" value="1"/>
</dbReference>
<proteinExistence type="predicted"/>
<evidence type="ECO:0000313" key="19">
    <source>
        <dbReference type="Proteomes" id="UP000321523"/>
    </source>
</evidence>
<dbReference type="Gene3D" id="3.40.50.2300">
    <property type="match status" value="2"/>
</dbReference>
<keyword evidence="10 14" id="KW-0812">Transmembrane</keyword>
<dbReference type="NCBIfam" id="TIGR00829">
    <property type="entry name" value="FRU"/>
    <property type="match status" value="1"/>
</dbReference>
<keyword evidence="6" id="KW-0597">Phosphoprotein</keyword>
<feature type="transmembrane region" description="Helical" evidence="14">
    <location>
        <begin position="446"/>
        <end position="467"/>
    </location>
</feature>
<dbReference type="EC" id="2.7.1.202" evidence="3"/>
<evidence type="ECO:0000259" key="16">
    <source>
        <dbReference type="PROSITE" id="PS51099"/>
    </source>
</evidence>
<evidence type="ECO:0000256" key="7">
    <source>
        <dbReference type="ARBA" id="ARBA00022597"/>
    </source>
</evidence>
<feature type="transmembrane region" description="Helical" evidence="14">
    <location>
        <begin position="597"/>
        <end position="615"/>
    </location>
</feature>
<evidence type="ECO:0000256" key="14">
    <source>
        <dbReference type="SAM" id="Phobius"/>
    </source>
</evidence>
<evidence type="ECO:0000313" key="18">
    <source>
        <dbReference type="EMBL" id="GEO36003.1"/>
    </source>
</evidence>
<keyword evidence="13 14" id="KW-0472">Membrane</keyword>
<name>A0A512DHR6_9PROT</name>
<evidence type="ECO:0000256" key="8">
    <source>
        <dbReference type="ARBA" id="ARBA00022679"/>
    </source>
</evidence>
<feature type="chain" id="PRO_5022199808" description="protein-N(pi)-phosphohistidine--D-fructose phosphotransferase" evidence="15">
    <location>
        <begin position="21"/>
        <end position="630"/>
    </location>
</feature>
<dbReference type="PROSITE" id="PS51104">
    <property type="entry name" value="PTS_EIIC_TYPE_2"/>
    <property type="match status" value="1"/>
</dbReference>
<evidence type="ECO:0000256" key="15">
    <source>
        <dbReference type="SAM" id="SignalP"/>
    </source>
</evidence>
<dbReference type="CDD" id="cd05569">
    <property type="entry name" value="PTS_IIB_fructose"/>
    <property type="match status" value="2"/>
</dbReference>
<protein>
    <recommendedName>
        <fullName evidence="3">protein-N(pi)-phosphohistidine--D-fructose phosphotransferase</fullName>
        <ecNumber evidence="3">2.7.1.202</ecNumber>
    </recommendedName>
</protein>